<dbReference type="EMBL" id="CP046400">
    <property type="protein sequence ID" value="QGY38696.1"/>
    <property type="molecule type" value="Genomic_DNA"/>
</dbReference>
<dbReference type="InterPro" id="IPR044742">
    <property type="entry name" value="DEAD/DEAH_RhlB"/>
</dbReference>
<evidence type="ECO:0000259" key="8">
    <source>
        <dbReference type="PROSITE" id="PS51192"/>
    </source>
</evidence>
<dbReference type="Pfam" id="PF00270">
    <property type="entry name" value="DEAD"/>
    <property type="match status" value="1"/>
</dbReference>
<feature type="region of interest" description="Disordered" evidence="7">
    <location>
        <begin position="1"/>
        <end position="23"/>
    </location>
</feature>
<dbReference type="GO" id="GO:0003676">
    <property type="term" value="F:nucleic acid binding"/>
    <property type="evidence" value="ECO:0007669"/>
    <property type="project" value="InterPro"/>
</dbReference>
<dbReference type="CDD" id="cd18787">
    <property type="entry name" value="SF2_C_DEAD"/>
    <property type="match status" value="1"/>
</dbReference>
<dbReference type="Proteomes" id="UP000428328">
    <property type="component" value="Chromosome"/>
</dbReference>
<dbReference type="CDD" id="cd00268">
    <property type="entry name" value="DEADc"/>
    <property type="match status" value="1"/>
</dbReference>
<dbReference type="SMART" id="SM00490">
    <property type="entry name" value="HELICc"/>
    <property type="match status" value="1"/>
</dbReference>
<dbReference type="InterPro" id="IPR011545">
    <property type="entry name" value="DEAD/DEAH_box_helicase_dom"/>
</dbReference>
<keyword evidence="2 6" id="KW-0378">Hydrolase</keyword>
<keyword evidence="3 6" id="KW-0347">Helicase</keyword>
<evidence type="ECO:0000256" key="3">
    <source>
        <dbReference type="ARBA" id="ARBA00022806"/>
    </source>
</evidence>
<dbReference type="SMART" id="SM00487">
    <property type="entry name" value="DEXDc"/>
    <property type="match status" value="1"/>
</dbReference>
<comment type="similarity">
    <text evidence="5 6">Belongs to the DEAD box helicase family.</text>
</comment>
<dbReference type="InterPro" id="IPR014001">
    <property type="entry name" value="Helicase_ATP-bd"/>
</dbReference>
<dbReference type="Pfam" id="PF00271">
    <property type="entry name" value="Helicase_C"/>
    <property type="match status" value="1"/>
</dbReference>
<dbReference type="PANTHER" id="PTHR47959:SF1">
    <property type="entry name" value="ATP-DEPENDENT RNA HELICASE DBPA"/>
    <property type="match status" value="1"/>
</dbReference>
<evidence type="ECO:0000256" key="4">
    <source>
        <dbReference type="ARBA" id="ARBA00022840"/>
    </source>
</evidence>
<sequence>MEENNTPEAVQEETAPDSSTPTMTFEELPDALRAACERAGWDRLMPVQEKALPFVMNDKDVMVQARTGSGKTGAFVLPLLHKLDPSKAECQALVMVPTRELAQQVAQEARMLAGDDGINVVAVYGGVGYKAQLDAFREGAQLVVGTPGRILDHLVRRSLSLDSLKVIIFDEADRMLSVGFYPDMIEVKRYLPRRLEGSYMFSATFPQSVLRLAEEFMVKPEFLSLSSDETNVSAIAHQFVEVQAMGKERKLLKLIELENPASAIIFCNTKRNVEFIAAVLSQFGFDAEGLTSDLTQNKREQLMARIKEGKLRFLVATDVAARGIDIPELSHVFMMEPPEDPESYVHRAGRTGRAGATGTAITLVDVIQKMELERIATRFKITFEEIKDPTEEDVAAIIEERLTALLEKKFRKLTPLQRERASRFLPLVEKYASDADSMGLIAMLLDELYQYTLHGKPAEPVSTGQPKRDRADREQPREDKPKKSRPRKRKPRNGGGQQDSEGGSRDRSPRNRQDSPAEERAEPRRERREAPKEPRREKSEAPKEPRREPATRSEAESGESGGEAKPRPRRRRPRRRRR</sequence>
<organism evidence="10 11">
    <name type="scientific">Pseudodesulfovibrio cashew</name>
    <dbReference type="NCBI Taxonomy" id="2678688"/>
    <lineage>
        <taxon>Bacteria</taxon>
        <taxon>Pseudomonadati</taxon>
        <taxon>Thermodesulfobacteriota</taxon>
        <taxon>Desulfovibrionia</taxon>
        <taxon>Desulfovibrionales</taxon>
        <taxon>Desulfovibrionaceae</taxon>
    </lineage>
</organism>
<keyword evidence="4 6" id="KW-0067">ATP-binding</keyword>
<dbReference type="AlphaFoldDB" id="A0A6I6J7B7"/>
<evidence type="ECO:0000259" key="9">
    <source>
        <dbReference type="PROSITE" id="PS51194"/>
    </source>
</evidence>
<evidence type="ECO:0000256" key="5">
    <source>
        <dbReference type="ARBA" id="ARBA00038437"/>
    </source>
</evidence>
<reference evidence="10 11" key="1">
    <citation type="submission" date="2019-11" db="EMBL/GenBank/DDBJ databases">
        <authorList>
            <person name="Zheng R.K."/>
            <person name="Sun C.M."/>
        </authorList>
    </citation>
    <scope>NUCLEOTIDE SEQUENCE [LARGE SCALE GENOMIC DNA]</scope>
    <source>
        <strain evidence="10 11">SRB007</strain>
    </source>
</reference>
<protein>
    <submittedName>
        <fullName evidence="10">DEAD/DEAH box helicase</fullName>
    </submittedName>
</protein>
<feature type="compositionally biased region" description="Basic and acidic residues" evidence="7">
    <location>
        <begin position="502"/>
        <end position="555"/>
    </location>
</feature>
<feature type="compositionally biased region" description="Basic and acidic residues" evidence="7">
    <location>
        <begin position="466"/>
        <end position="481"/>
    </location>
</feature>
<feature type="domain" description="Helicase ATP-binding" evidence="8">
    <location>
        <begin position="52"/>
        <end position="223"/>
    </location>
</feature>
<dbReference type="Gene3D" id="3.40.50.300">
    <property type="entry name" value="P-loop containing nucleotide triphosphate hydrolases"/>
    <property type="match status" value="2"/>
</dbReference>
<evidence type="ECO:0000256" key="6">
    <source>
        <dbReference type="RuleBase" id="RU000492"/>
    </source>
</evidence>
<dbReference type="PROSITE" id="PS51192">
    <property type="entry name" value="HELICASE_ATP_BIND_1"/>
    <property type="match status" value="1"/>
</dbReference>
<accession>A0A6I6J7B7</accession>
<dbReference type="PANTHER" id="PTHR47959">
    <property type="entry name" value="ATP-DEPENDENT RNA HELICASE RHLE-RELATED"/>
    <property type="match status" value="1"/>
</dbReference>
<dbReference type="InterPro" id="IPR027417">
    <property type="entry name" value="P-loop_NTPase"/>
</dbReference>
<dbReference type="RefSeq" id="WP_158945751.1">
    <property type="nucleotide sequence ID" value="NZ_CP046400.1"/>
</dbReference>
<evidence type="ECO:0000313" key="10">
    <source>
        <dbReference type="EMBL" id="QGY38696.1"/>
    </source>
</evidence>
<name>A0A6I6J7B7_9BACT</name>
<dbReference type="InterPro" id="IPR050079">
    <property type="entry name" value="DEAD_box_RNA_helicase"/>
</dbReference>
<dbReference type="InterPro" id="IPR000629">
    <property type="entry name" value="RNA-helicase_DEAD-box_CS"/>
</dbReference>
<feature type="compositionally biased region" description="Acidic residues" evidence="7">
    <location>
        <begin position="1"/>
        <end position="15"/>
    </location>
</feature>
<dbReference type="GO" id="GO:0016787">
    <property type="term" value="F:hydrolase activity"/>
    <property type="evidence" value="ECO:0007669"/>
    <property type="project" value="UniProtKB-KW"/>
</dbReference>
<evidence type="ECO:0000256" key="2">
    <source>
        <dbReference type="ARBA" id="ARBA00022801"/>
    </source>
</evidence>
<evidence type="ECO:0000256" key="1">
    <source>
        <dbReference type="ARBA" id="ARBA00022741"/>
    </source>
</evidence>
<dbReference type="GO" id="GO:0005829">
    <property type="term" value="C:cytosol"/>
    <property type="evidence" value="ECO:0007669"/>
    <property type="project" value="TreeGrafter"/>
</dbReference>
<dbReference type="KEGG" id="psel:GM415_00585"/>
<evidence type="ECO:0000256" key="7">
    <source>
        <dbReference type="SAM" id="MobiDB-lite"/>
    </source>
</evidence>
<dbReference type="SUPFAM" id="SSF52540">
    <property type="entry name" value="P-loop containing nucleoside triphosphate hydrolases"/>
    <property type="match status" value="1"/>
</dbReference>
<feature type="region of interest" description="Disordered" evidence="7">
    <location>
        <begin position="456"/>
        <end position="578"/>
    </location>
</feature>
<feature type="compositionally biased region" description="Basic residues" evidence="7">
    <location>
        <begin position="567"/>
        <end position="578"/>
    </location>
</feature>
<dbReference type="PROSITE" id="PS00039">
    <property type="entry name" value="DEAD_ATP_HELICASE"/>
    <property type="match status" value="1"/>
</dbReference>
<keyword evidence="1 6" id="KW-0547">Nucleotide-binding</keyword>
<feature type="compositionally biased region" description="Basic residues" evidence="7">
    <location>
        <begin position="482"/>
        <end position="492"/>
    </location>
</feature>
<dbReference type="InterPro" id="IPR001650">
    <property type="entry name" value="Helicase_C-like"/>
</dbReference>
<dbReference type="GO" id="GO:0005524">
    <property type="term" value="F:ATP binding"/>
    <property type="evidence" value="ECO:0007669"/>
    <property type="project" value="UniProtKB-KW"/>
</dbReference>
<proteinExistence type="inferred from homology"/>
<evidence type="ECO:0000313" key="11">
    <source>
        <dbReference type="Proteomes" id="UP000428328"/>
    </source>
</evidence>
<keyword evidence="11" id="KW-1185">Reference proteome</keyword>
<dbReference type="PROSITE" id="PS51194">
    <property type="entry name" value="HELICASE_CTER"/>
    <property type="match status" value="1"/>
</dbReference>
<feature type="domain" description="Helicase C-terminal" evidence="9">
    <location>
        <begin position="247"/>
        <end position="394"/>
    </location>
</feature>
<gene>
    <name evidence="10" type="ORF">GM415_00585</name>
</gene>
<dbReference type="GO" id="GO:0003724">
    <property type="term" value="F:RNA helicase activity"/>
    <property type="evidence" value="ECO:0007669"/>
    <property type="project" value="TreeGrafter"/>
</dbReference>